<name>A0A8S0ZRP1_ARCPL</name>
<dbReference type="Proteomes" id="UP000494106">
    <property type="component" value="Unassembled WGS sequence"/>
</dbReference>
<dbReference type="AlphaFoldDB" id="A0A8S0ZRP1"/>
<proteinExistence type="predicted"/>
<accession>A0A8S0ZRP1</accession>
<organism evidence="1 2">
    <name type="scientific">Arctia plantaginis</name>
    <name type="common">Wood tiger moth</name>
    <name type="synonym">Phalaena plantaginis</name>
    <dbReference type="NCBI Taxonomy" id="874455"/>
    <lineage>
        <taxon>Eukaryota</taxon>
        <taxon>Metazoa</taxon>
        <taxon>Ecdysozoa</taxon>
        <taxon>Arthropoda</taxon>
        <taxon>Hexapoda</taxon>
        <taxon>Insecta</taxon>
        <taxon>Pterygota</taxon>
        <taxon>Neoptera</taxon>
        <taxon>Endopterygota</taxon>
        <taxon>Lepidoptera</taxon>
        <taxon>Glossata</taxon>
        <taxon>Ditrysia</taxon>
        <taxon>Noctuoidea</taxon>
        <taxon>Erebidae</taxon>
        <taxon>Arctiinae</taxon>
        <taxon>Arctia</taxon>
    </lineage>
</organism>
<sequence>MDEQSLVQICESAFSTVDIKVAKSLLFESLSKRPTTRKREGRTLRDLEDIISLFKETDPEKIPIFVARKLEKLPPVSFDHIDVTVLLKKIVYLKKCTRISISLCDQRHIGGRLETLNSGPMTHPTLRSDESLAEHNAPADNLSLSSPAVAYYYVAGHCRCGELSASDSCE</sequence>
<evidence type="ECO:0000313" key="1">
    <source>
        <dbReference type="EMBL" id="CAB3235347.1"/>
    </source>
</evidence>
<gene>
    <name evidence="1" type="ORF">APLA_LOCUS6053</name>
</gene>
<dbReference type="EMBL" id="CADEBC010000485">
    <property type="protein sequence ID" value="CAB3235347.1"/>
    <property type="molecule type" value="Genomic_DNA"/>
</dbReference>
<dbReference type="OrthoDB" id="7362285at2759"/>
<protein>
    <submittedName>
        <fullName evidence="1">Uncharacterized protein</fullName>
    </submittedName>
</protein>
<evidence type="ECO:0000313" key="2">
    <source>
        <dbReference type="Proteomes" id="UP000494106"/>
    </source>
</evidence>
<keyword evidence="2" id="KW-1185">Reference proteome</keyword>
<reference evidence="1 2" key="1">
    <citation type="submission" date="2020-04" db="EMBL/GenBank/DDBJ databases">
        <authorList>
            <person name="Wallbank WR R."/>
            <person name="Pardo Diaz C."/>
            <person name="Kozak K."/>
            <person name="Martin S."/>
            <person name="Jiggins C."/>
            <person name="Moest M."/>
            <person name="Warren A I."/>
            <person name="Byers J.R.P. K."/>
            <person name="Montejo-Kovacevich G."/>
            <person name="Yen C E."/>
        </authorList>
    </citation>
    <scope>NUCLEOTIDE SEQUENCE [LARGE SCALE GENOMIC DNA]</scope>
</reference>
<comment type="caution">
    <text evidence="1">The sequence shown here is derived from an EMBL/GenBank/DDBJ whole genome shotgun (WGS) entry which is preliminary data.</text>
</comment>